<dbReference type="Pfam" id="PF11563">
    <property type="entry name" value="Protoglobin"/>
    <property type="match status" value="1"/>
</dbReference>
<dbReference type="InterPro" id="IPR043128">
    <property type="entry name" value="Rev_trsase/Diguanyl_cyclase"/>
</dbReference>
<protein>
    <recommendedName>
        <fullName evidence="1">Diguanylate cyclase DosC</fullName>
    </recommendedName>
    <alternativeName>
        <fullName evidence="2">Direct oxygen-sensing cyclase</fullName>
    </alternativeName>
</protein>
<keyword evidence="5" id="KW-1185">Reference proteome</keyword>
<dbReference type="Gene3D" id="1.10.490.10">
    <property type="entry name" value="Globins"/>
    <property type="match status" value="1"/>
</dbReference>
<dbReference type="Pfam" id="PF21118">
    <property type="entry name" value="DosC_2nd"/>
    <property type="match status" value="1"/>
</dbReference>
<evidence type="ECO:0000256" key="1">
    <source>
        <dbReference type="ARBA" id="ARBA00015125"/>
    </source>
</evidence>
<sequence>MKITRMSGVLEAGAMEDESIRAWADLFKVTALPIREVVAQVVREGAEVLTEEFYERMMQNPRSAGFLDQERVQKRLKASLRRWMTELFATLDDTAIGAAIQRQIEVGIVHARIRLPIDLIPAGIRVLKRGIRRRIDFAPLNGDERLAAMIYVSDLLHLADGLMNHAYLQDAQEVARNDEAFRQISQKHSSLEERSRQRAALAEWTETLLLSTWASTGTPALPRLRDSEFGIWVHHKGSIMFEGADDLRDVVDSIERMDGVFLPRLQAALAQREPAEAVVGTIKSQIDLIRYKLNDLFDHHLGQDDGLDLETRLPDRRYLPAVLSREMRTHQASSRPLCLALIEVDFPTLQETAMSGARSRLLQTAATTLSAHIRTIDHLFRYDDQRFLLIAIECPRSRTAEMVAGLTESLRHAVHAGNVQGSWTPVPMLVSAGVAEFDRHPDYQYFIQRVETALAEASGRHHRSRVAFA</sequence>
<accession>A0ABQ6C1N8</accession>
<organism evidence="4 5">
    <name type="scientific">Hydrogenophaga electricum</name>
    <dbReference type="NCBI Taxonomy" id="1230953"/>
    <lineage>
        <taxon>Bacteria</taxon>
        <taxon>Pseudomonadati</taxon>
        <taxon>Pseudomonadota</taxon>
        <taxon>Betaproteobacteria</taxon>
        <taxon>Burkholderiales</taxon>
        <taxon>Comamonadaceae</taxon>
        <taxon>Hydrogenophaga</taxon>
    </lineage>
</organism>
<dbReference type="PROSITE" id="PS50887">
    <property type="entry name" value="GGDEF"/>
    <property type="match status" value="1"/>
</dbReference>
<dbReference type="SMART" id="SM00267">
    <property type="entry name" value="GGDEF"/>
    <property type="match status" value="1"/>
</dbReference>
<name>A0ABQ6C1N8_9BURK</name>
<dbReference type="InterPro" id="IPR029787">
    <property type="entry name" value="Nucleotide_cyclase"/>
</dbReference>
<dbReference type="InterPro" id="IPR044398">
    <property type="entry name" value="Globin-sensor_dom"/>
</dbReference>
<comment type="caution">
    <text evidence="4">The sequence shown here is derived from an EMBL/GenBank/DDBJ whole genome shotgun (WGS) entry which is preliminary data.</text>
</comment>
<gene>
    <name evidence="4" type="ORF">GCM10007935_03420</name>
</gene>
<evidence type="ECO:0000313" key="5">
    <source>
        <dbReference type="Proteomes" id="UP001156903"/>
    </source>
</evidence>
<dbReference type="InterPro" id="IPR000160">
    <property type="entry name" value="GGDEF_dom"/>
</dbReference>
<evidence type="ECO:0000313" key="4">
    <source>
        <dbReference type="EMBL" id="GLS12914.1"/>
    </source>
</evidence>
<dbReference type="InterPro" id="IPR048442">
    <property type="entry name" value="DosC_2nd"/>
</dbReference>
<dbReference type="Pfam" id="PF00990">
    <property type="entry name" value="GGDEF"/>
    <property type="match status" value="1"/>
</dbReference>
<evidence type="ECO:0000259" key="3">
    <source>
        <dbReference type="PROSITE" id="PS50887"/>
    </source>
</evidence>
<dbReference type="Proteomes" id="UP001156903">
    <property type="component" value="Unassembled WGS sequence"/>
</dbReference>
<dbReference type="InterPro" id="IPR012292">
    <property type="entry name" value="Globin/Proto"/>
</dbReference>
<dbReference type="RefSeq" id="WP_284306395.1">
    <property type="nucleotide sequence ID" value="NZ_BSPB01000002.1"/>
</dbReference>
<dbReference type="InterPro" id="IPR009050">
    <property type="entry name" value="Globin-like_sf"/>
</dbReference>
<dbReference type="EMBL" id="BSPB01000002">
    <property type="protein sequence ID" value="GLS12914.1"/>
    <property type="molecule type" value="Genomic_DNA"/>
</dbReference>
<reference evidence="5" key="1">
    <citation type="journal article" date="2019" name="Int. J. Syst. Evol. Microbiol.">
        <title>The Global Catalogue of Microorganisms (GCM) 10K type strain sequencing project: providing services to taxonomists for standard genome sequencing and annotation.</title>
        <authorList>
            <consortium name="The Broad Institute Genomics Platform"/>
            <consortium name="The Broad Institute Genome Sequencing Center for Infectious Disease"/>
            <person name="Wu L."/>
            <person name="Ma J."/>
        </authorList>
    </citation>
    <scope>NUCLEOTIDE SEQUENCE [LARGE SCALE GENOMIC DNA]</scope>
    <source>
        <strain evidence="5">NBRC 109341</strain>
    </source>
</reference>
<evidence type="ECO:0000256" key="2">
    <source>
        <dbReference type="ARBA" id="ARBA00029839"/>
    </source>
</evidence>
<dbReference type="Gene3D" id="3.30.70.270">
    <property type="match status" value="1"/>
</dbReference>
<dbReference type="SUPFAM" id="SSF46458">
    <property type="entry name" value="Globin-like"/>
    <property type="match status" value="1"/>
</dbReference>
<proteinExistence type="predicted"/>
<feature type="domain" description="GGDEF" evidence="3">
    <location>
        <begin position="337"/>
        <end position="469"/>
    </location>
</feature>
<dbReference type="SUPFAM" id="SSF55073">
    <property type="entry name" value="Nucleotide cyclase"/>
    <property type="match status" value="1"/>
</dbReference>